<accession>A0A5D3FN51</accession>
<dbReference type="InterPro" id="IPR011010">
    <property type="entry name" value="DNA_brk_join_enz"/>
</dbReference>
<evidence type="ECO:0000256" key="1">
    <source>
        <dbReference type="ARBA" id="ARBA00023172"/>
    </source>
</evidence>
<keyword evidence="3" id="KW-1185">Reference proteome</keyword>
<protein>
    <submittedName>
        <fullName evidence="2">Tyrosine-type recombinase/integrase</fullName>
    </submittedName>
</protein>
<dbReference type="GO" id="GO:0006310">
    <property type="term" value="P:DNA recombination"/>
    <property type="evidence" value="ECO:0007669"/>
    <property type="project" value="UniProtKB-KW"/>
</dbReference>
<dbReference type="EMBL" id="VSRQ01000003">
    <property type="protein sequence ID" value="TYK49444.1"/>
    <property type="molecule type" value="Genomic_DNA"/>
</dbReference>
<dbReference type="AlphaFoldDB" id="A0A5D3FN51"/>
<dbReference type="InterPro" id="IPR013762">
    <property type="entry name" value="Integrase-like_cat_sf"/>
</dbReference>
<dbReference type="GO" id="GO:0003677">
    <property type="term" value="F:DNA binding"/>
    <property type="evidence" value="ECO:0007669"/>
    <property type="project" value="InterPro"/>
</dbReference>
<evidence type="ECO:0000313" key="2">
    <source>
        <dbReference type="EMBL" id="TYK49444.1"/>
    </source>
</evidence>
<dbReference type="Proteomes" id="UP000323505">
    <property type="component" value="Unassembled WGS sequence"/>
</dbReference>
<sequence length="120" mass="13018">MARRHERNIHTSMYVVNMMRRRPARHTPSALLVIGCPLLHLWAHGPGVDVPVQAAQPGHDLRHGSATMPLAAWVPMKAVSEILGHASAAFTADVYTVVAEDLAEDAAEKISACVPRRGRA</sequence>
<dbReference type="Gene3D" id="1.10.443.10">
    <property type="entry name" value="Intergrase catalytic core"/>
    <property type="match status" value="1"/>
</dbReference>
<evidence type="ECO:0000313" key="3">
    <source>
        <dbReference type="Proteomes" id="UP000323505"/>
    </source>
</evidence>
<name>A0A5D3FN51_9ACTN</name>
<gene>
    <name evidence="2" type="ORF">FXF68_16975</name>
</gene>
<reference evidence="2 3" key="1">
    <citation type="submission" date="2019-08" db="EMBL/GenBank/DDBJ databases">
        <title>Actinomadura sp. nov. CYP1-5 isolated from mountain soil.</title>
        <authorList>
            <person name="Songsumanus A."/>
            <person name="Kuncharoen N."/>
            <person name="Kudo T."/>
            <person name="Yuki M."/>
            <person name="Igarashi Y."/>
            <person name="Tanasupawat S."/>
        </authorList>
    </citation>
    <scope>NUCLEOTIDE SEQUENCE [LARGE SCALE GENOMIC DNA]</scope>
    <source>
        <strain evidence="2 3">CYP1-5</strain>
    </source>
</reference>
<dbReference type="SUPFAM" id="SSF56349">
    <property type="entry name" value="DNA breaking-rejoining enzymes"/>
    <property type="match status" value="1"/>
</dbReference>
<organism evidence="2 3">
    <name type="scientific">Actinomadura decatromicini</name>
    <dbReference type="NCBI Taxonomy" id="2604572"/>
    <lineage>
        <taxon>Bacteria</taxon>
        <taxon>Bacillati</taxon>
        <taxon>Actinomycetota</taxon>
        <taxon>Actinomycetes</taxon>
        <taxon>Streptosporangiales</taxon>
        <taxon>Thermomonosporaceae</taxon>
        <taxon>Actinomadura</taxon>
    </lineage>
</organism>
<dbReference type="GO" id="GO:0015074">
    <property type="term" value="P:DNA integration"/>
    <property type="evidence" value="ECO:0007669"/>
    <property type="project" value="InterPro"/>
</dbReference>
<keyword evidence="1" id="KW-0233">DNA recombination</keyword>
<comment type="caution">
    <text evidence="2">The sequence shown here is derived from an EMBL/GenBank/DDBJ whole genome shotgun (WGS) entry which is preliminary data.</text>
</comment>
<proteinExistence type="predicted"/>